<name>A0A8H3EU89_9LECA</name>
<gene>
    <name evidence="2" type="ORF">GOMPHAMPRED_007095</name>
</gene>
<organism evidence="2 3">
    <name type="scientific">Gomphillus americanus</name>
    <dbReference type="NCBI Taxonomy" id="1940652"/>
    <lineage>
        <taxon>Eukaryota</taxon>
        <taxon>Fungi</taxon>
        <taxon>Dikarya</taxon>
        <taxon>Ascomycota</taxon>
        <taxon>Pezizomycotina</taxon>
        <taxon>Lecanoromycetes</taxon>
        <taxon>OSLEUM clade</taxon>
        <taxon>Ostropomycetidae</taxon>
        <taxon>Ostropales</taxon>
        <taxon>Graphidaceae</taxon>
        <taxon>Gomphilloideae</taxon>
        <taxon>Gomphillus</taxon>
    </lineage>
</organism>
<proteinExistence type="predicted"/>
<dbReference type="Pfam" id="PF12146">
    <property type="entry name" value="Hydrolase_4"/>
    <property type="match status" value="1"/>
</dbReference>
<dbReference type="AlphaFoldDB" id="A0A8H3EU89"/>
<reference evidence="2" key="1">
    <citation type="submission" date="2021-03" db="EMBL/GenBank/DDBJ databases">
        <authorList>
            <person name="Tagirdzhanova G."/>
        </authorList>
    </citation>
    <scope>NUCLEOTIDE SEQUENCE</scope>
</reference>
<comment type="caution">
    <text evidence="2">The sequence shown here is derived from an EMBL/GenBank/DDBJ whole genome shotgun (WGS) entry which is preliminary data.</text>
</comment>
<dbReference type="Gene3D" id="3.40.50.1820">
    <property type="entry name" value="alpha/beta hydrolase"/>
    <property type="match status" value="1"/>
</dbReference>
<dbReference type="OrthoDB" id="10249433at2759"/>
<keyword evidence="3" id="KW-1185">Reference proteome</keyword>
<dbReference type="InterPro" id="IPR051044">
    <property type="entry name" value="MAG_DAG_Lipase"/>
</dbReference>
<dbReference type="PANTHER" id="PTHR11614">
    <property type="entry name" value="PHOSPHOLIPASE-RELATED"/>
    <property type="match status" value="1"/>
</dbReference>
<dbReference type="SUPFAM" id="SSF53474">
    <property type="entry name" value="alpha/beta-Hydrolases"/>
    <property type="match status" value="1"/>
</dbReference>
<evidence type="ECO:0000313" key="2">
    <source>
        <dbReference type="EMBL" id="CAF9910468.1"/>
    </source>
</evidence>
<evidence type="ECO:0000313" key="3">
    <source>
        <dbReference type="Proteomes" id="UP000664169"/>
    </source>
</evidence>
<protein>
    <recommendedName>
        <fullName evidence="1">Serine aminopeptidase S33 domain-containing protein</fullName>
    </recommendedName>
</protein>
<accession>A0A8H3EU89</accession>
<dbReference type="Proteomes" id="UP000664169">
    <property type="component" value="Unassembled WGS sequence"/>
</dbReference>
<feature type="domain" description="Serine aminopeptidase S33" evidence="1">
    <location>
        <begin position="28"/>
        <end position="273"/>
    </location>
</feature>
<sequence>MSSRTEEKPLKGSDGIDLYTKSWLPSSAPTAQICFIHGFSDHVGRYANYFPLLAERGVAVHALDQRGWGKSVRKSADRGATGPTSKVMDDITTLLQSYLPSSIPIFLMGHSMGGQETLYWACTGPQDVKKQLAGFIAVAPWIQLHSKSQPSWLKVRAGKLVSLLLPNHQLKSELDANVLSHNEAENVDWKNDPLCHDTGTLEGMAGALTRADELHNGDVSLVDYEGLRVLVVHGGEDMVTSTPASKQFVERAAVKQKTLKIYEGIYHNVHVDTPERLRDDVLEFIGQASASSSTSQTQSKL</sequence>
<dbReference type="InterPro" id="IPR029058">
    <property type="entry name" value="AB_hydrolase_fold"/>
</dbReference>
<evidence type="ECO:0000259" key="1">
    <source>
        <dbReference type="Pfam" id="PF12146"/>
    </source>
</evidence>
<dbReference type="EMBL" id="CAJPDQ010000005">
    <property type="protein sequence ID" value="CAF9910468.1"/>
    <property type="molecule type" value="Genomic_DNA"/>
</dbReference>
<dbReference type="InterPro" id="IPR022742">
    <property type="entry name" value="Hydrolase_4"/>
</dbReference>